<comment type="function">
    <text evidence="6">Exonuclease involved in the 3' processing of various precursor tRNAs. Initiates hydrolysis at the 3'-terminus of an RNA molecule and releases 5'-mononucleotides.</text>
</comment>
<dbReference type="PANTHER" id="PTHR47649:SF1">
    <property type="entry name" value="RIBONUCLEASE D"/>
    <property type="match status" value="1"/>
</dbReference>
<sequence length="372" mass="41840">MDWELIEDDATLHRVLAQYAGASAVAVDTEFMRRNTFYPKVALLQLCFEDKAWLVDPLAISDLAPLRALMAEPGLVKVLHSPSEDLEVFQRWLGELPRPLFDTQRAAALTGRDFGLGYRALVHDICDVDLPKDETRSDWLQRPLTEAQCQYAAQDVVYLLDVYRALRDESRAQGKLDWVLADGADAVNAQAGGPGSYYPRIKSAWKLDRHQLGALAALCQWREQTARNKDKPRSWIIDDQACLQIARGNPGDLAQLRAQVELPPAALRRYGEALLEVLSQQKAVPESDLPAPLPPPLSARQRDQGKKLKRRVRAIAAELNVAPEILLQSRDYEALVREARGESNGERPPHWRGWRDEVVIQPLRELLREGGA</sequence>
<dbReference type="SUPFAM" id="SSF53098">
    <property type="entry name" value="Ribonuclease H-like"/>
    <property type="match status" value="1"/>
</dbReference>
<dbReference type="GO" id="GO:0008408">
    <property type="term" value="F:3'-5' exonuclease activity"/>
    <property type="evidence" value="ECO:0007669"/>
    <property type="project" value="InterPro"/>
</dbReference>
<evidence type="ECO:0000256" key="4">
    <source>
        <dbReference type="ARBA" id="ARBA00022801"/>
    </source>
</evidence>
<evidence type="ECO:0000256" key="7">
    <source>
        <dbReference type="SAM" id="MobiDB-lite"/>
    </source>
</evidence>
<dbReference type="HAMAP" id="MF_01899">
    <property type="entry name" value="RNase_D"/>
    <property type="match status" value="1"/>
</dbReference>
<dbReference type="InterPro" id="IPR051086">
    <property type="entry name" value="RNase_D-like"/>
</dbReference>
<comment type="similarity">
    <text evidence="6">Belongs to the RNase D family.</text>
</comment>
<dbReference type="InterPro" id="IPR010997">
    <property type="entry name" value="HRDC-like_sf"/>
</dbReference>
<dbReference type="PROSITE" id="PS50967">
    <property type="entry name" value="HRDC"/>
    <property type="match status" value="1"/>
</dbReference>
<keyword evidence="3 6" id="KW-0540">Nuclease</keyword>
<dbReference type="SMART" id="SM00474">
    <property type="entry name" value="35EXOc"/>
    <property type="match status" value="1"/>
</dbReference>
<dbReference type="InterPro" id="IPR012337">
    <property type="entry name" value="RNaseH-like_sf"/>
</dbReference>
<dbReference type="InterPro" id="IPR044876">
    <property type="entry name" value="HRDC_dom_sf"/>
</dbReference>
<dbReference type="SUPFAM" id="SSF47819">
    <property type="entry name" value="HRDC-like"/>
    <property type="match status" value="2"/>
</dbReference>
<evidence type="ECO:0000256" key="1">
    <source>
        <dbReference type="ARBA" id="ARBA00022490"/>
    </source>
</evidence>
<dbReference type="InterPro" id="IPR036397">
    <property type="entry name" value="RNaseH_sf"/>
</dbReference>
<dbReference type="InterPro" id="IPR006292">
    <property type="entry name" value="RNase_D"/>
</dbReference>
<organism evidence="9 10">
    <name type="scientific">Parahaliea mediterranea</name>
    <dbReference type="NCBI Taxonomy" id="651086"/>
    <lineage>
        <taxon>Bacteria</taxon>
        <taxon>Pseudomonadati</taxon>
        <taxon>Pseudomonadota</taxon>
        <taxon>Gammaproteobacteria</taxon>
        <taxon>Cellvibrionales</taxon>
        <taxon>Halieaceae</taxon>
        <taxon>Parahaliea</taxon>
    </lineage>
</organism>
<dbReference type="RefSeq" id="WP_206561809.1">
    <property type="nucleotide sequence ID" value="NZ_JAFKCZ010000014.1"/>
</dbReference>
<comment type="cofactor">
    <cofactor evidence="6">
        <name>a divalent metal cation</name>
        <dbReference type="ChEBI" id="CHEBI:60240"/>
    </cofactor>
</comment>
<dbReference type="GO" id="GO:0003676">
    <property type="term" value="F:nucleic acid binding"/>
    <property type="evidence" value="ECO:0007669"/>
    <property type="project" value="InterPro"/>
</dbReference>
<evidence type="ECO:0000256" key="2">
    <source>
        <dbReference type="ARBA" id="ARBA00022694"/>
    </source>
</evidence>
<feature type="region of interest" description="Disordered" evidence="7">
    <location>
        <begin position="285"/>
        <end position="305"/>
    </location>
</feature>
<proteinExistence type="inferred from homology"/>
<feature type="domain" description="HRDC" evidence="8">
    <location>
        <begin position="208"/>
        <end position="288"/>
    </location>
</feature>
<dbReference type="GO" id="GO:0042780">
    <property type="term" value="P:tRNA 3'-end processing"/>
    <property type="evidence" value="ECO:0007669"/>
    <property type="project" value="UniProtKB-UniRule"/>
</dbReference>
<evidence type="ECO:0000313" key="9">
    <source>
        <dbReference type="EMBL" id="MBN7798362.1"/>
    </source>
</evidence>
<evidence type="ECO:0000259" key="8">
    <source>
        <dbReference type="PROSITE" id="PS50967"/>
    </source>
</evidence>
<dbReference type="EMBL" id="JAFKCZ010000014">
    <property type="protein sequence ID" value="MBN7798362.1"/>
    <property type="molecule type" value="Genomic_DNA"/>
</dbReference>
<dbReference type="Gene3D" id="1.10.150.80">
    <property type="entry name" value="HRDC domain"/>
    <property type="match status" value="2"/>
</dbReference>
<gene>
    <name evidence="6 9" type="primary">rnd</name>
    <name evidence="9" type="ORF">JYP50_17295</name>
</gene>
<dbReference type="Pfam" id="PF01612">
    <property type="entry name" value="DNA_pol_A_exo1"/>
    <property type="match status" value="1"/>
</dbReference>
<dbReference type="PANTHER" id="PTHR47649">
    <property type="entry name" value="RIBONUCLEASE D"/>
    <property type="match status" value="1"/>
</dbReference>
<evidence type="ECO:0000313" key="10">
    <source>
        <dbReference type="Proteomes" id="UP000664303"/>
    </source>
</evidence>
<dbReference type="CDD" id="cd06142">
    <property type="entry name" value="RNaseD_exo"/>
    <property type="match status" value="1"/>
</dbReference>
<dbReference type="InterPro" id="IPR002562">
    <property type="entry name" value="3'-5'_exonuclease_dom"/>
</dbReference>
<dbReference type="GO" id="GO:0000166">
    <property type="term" value="F:nucleotide binding"/>
    <property type="evidence" value="ECO:0007669"/>
    <property type="project" value="InterPro"/>
</dbReference>
<keyword evidence="4 6" id="KW-0378">Hydrolase</keyword>
<keyword evidence="5 6" id="KW-0269">Exonuclease</keyword>
<comment type="catalytic activity">
    <reaction evidence="6">
        <text>Exonucleolytic cleavage that removes extra residues from the 3'-terminus of tRNA to produce 5'-mononucleotides.</text>
        <dbReference type="EC" id="3.1.13.5"/>
    </reaction>
</comment>
<dbReference type="Proteomes" id="UP000664303">
    <property type="component" value="Unassembled WGS sequence"/>
</dbReference>
<evidence type="ECO:0000256" key="3">
    <source>
        <dbReference type="ARBA" id="ARBA00022722"/>
    </source>
</evidence>
<evidence type="ECO:0000256" key="5">
    <source>
        <dbReference type="ARBA" id="ARBA00022839"/>
    </source>
</evidence>
<accession>A0A939INS7</accession>
<comment type="caution">
    <text evidence="9">The sequence shown here is derived from an EMBL/GenBank/DDBJ whole genome shotgun (WGS) entry which is preliminary data.</text>
</comment>
<dbReference type="GO" id="GO:0005737">
    <property type="term" value="C:cytoplasm"/>
    <property type="evidence" value="ECO:0007669"/>
    <property type="project" value="UniProtKB-SubCell"/>
</dbReference>
<dbReference type="EC" id="3.1.13.5" evidence="6"/>
<dbReference type="NCBIfam" id="TIGR01388">
    <property type="entry name" value="rnd"/>
    <property type="match status" value="1"/>
</dbReference>
<name>A0A939INS7_9GAMM</name>
<dbReference type="Pfam" id="PF00570">
    <property type="entry name" value="HRDC"/>
    <property type="match status" value="1"/>
</dbReference>
<keyword evidence="1 6" id="KW-0963">Cytoplasm</keyword>
<protein>
    <recommendedName>
        <fullName evidence="6">Ribonuclease D</fullName>
        <shortName evidence="6">RNase D</shortName>
        <ecNumber evidence="6">3.1.13.5</ecNumber>
    </recommendedName>
</protein>
<dbReference type="GO" id="GO:0033890">
    <property type="term" value="F:ribonuclease D activity"/>
    <property type="evidence" value="ECO:0007669"/>
    <property type="project" value="UniProtKB-UniRule"/>
</dbReference>
<dbReference type="AlphaFoldDB" id="A0A939INS7"/>
<keyword evidence="10" id="KW-1185">Reference proteome</keyword>
<comment type="subcellular location">
    <subcellularLocation>
        <location evidence="6">Cytoplasm</location>
    </subcellularLocation>
</comment>
<dbReference type="SMART" id="SM00341">
    <property type="entry name" value="HRDC"/>
    <property type="match status" value="1"/>
</dbReference>
<keyword evidence="2 6" id="KW-0819">tRNA processing</keyword>
<evidence type="ECO:0000256" key="6">
    <source>
        <dbReference type="HAMAP-Rule" id="MF_01899"/>
    </source>
</evidence>
<dbReference type="Gene3D" id="3.30.420.10">
    <property type="entry name" value="Ribonuclease H-like superfamily/Ribonuclease H"/>
    <property type="match status" value="1"/>
</dbReference>
<reference evidence="9" key="1">
    <citation type="submission" date="2021-02" db="EMBL/GenBank/DDBJ databases">
        <title>PHA producing bacteria isolated from coastal sediment in Guangdong, Shenzhen.</title>
        <authorList>
            <person name="Zheng W."/>
            <person name="Yu S."/>
            <person name="Huang Y."/>
        </authorList>
    </citation>
    <scope>NUCLEOTIDE SEQUENCE</scope>
    <source>
        <strain evidence="9">TN14-10</strain>
    </source>
</reference>
<dbReference type="InterPro" id="IPR002121">
    <property type="entry name" value="HRDC_dom"/>
</dbReference>